<dbReference type="GO" id="GO:0008408">
    <property type="term" value="F:3'-5' exonuclease activity"/>
    <property type="evidence" value="ECO:0007669"/>
    <property type="project" value="InterPro"/>
</dbReference>
<dbReference type="AlphaFoldDB" id="A0A2H4ZPC5"/>
<evidence type="ECO:0000256" key="6">
    <source>
        <dbReference type="ARBA" id="ARBA00022705"/>
    </source>
</evidence>
<dbReference type="InterPro" id="IPR022637">
    <property type="entry name" value="DNA_polIII_beta_cen"/>
</dbReference>
<dbReference type="Pfam" id="PF00712">
    <property type="entry name" value="DNA_pol3_beta"/>
    <property type="match status" value="1"/>
</dbReference>
<dbReference type="GO" id="GO:0005737">
    <property type="term" value="C:cytoplasm"/>
    <property type="evidence" value="ECO:0007669"/>
    <property type="project" value="UniProtKB-SubCell"/>
</dbReference>
<reference evidence="12" key="1">
    <citation type="submission" date="2017-10" db="EMBL/GenBank/DDBJ databases">
        <title>Paulinella longichromatophora chromatophore genome.</title>
        <authorList>
            <person name="Lhee D."/>
            <person name="Yoon H.S."/>
        </authorList>
    </citation>
    <scope>NUCLEOTIDE SEQUENCE</scope>
</reference>
<evidence type="ECO:0000313" key="12">
    <source>
        <dbReference type="EMBL" id="AUG32392.1"/>
    </source>
</evidence>
<dbReference type="InterPro" id="IPR046938">
    <property type="entry name" value="DNA_clamp_sf"/>
</dbReference>
<dbReference type="Pfam" id="PF02768">
    <property type="entry name" value="DNA_pol3_beta_3"/>
    <property type="match status" value="1"/>
</dbReference>
<sequence>MKFLCSQAELNKSLQLVSRAVVARSTNTMLSSILLNADSVTGQLSITSFNLSLGIKTSLSASIEASGSVTLPYRLFGEIISRLSNETPISICCLKDTDQIEITSYSGTYQVRSMPADDFPKLPSVDNGTSIRLEAEALIRGLRGTLFASSNDEAKQVLTGVHLRFNGQELECAATDGHRLAILRFTNAILNNFSDKNELRPEDFAVTLPTRSLKELEKVLSSYSSKEDINLFYDHGQAVFLWPDQVLTCRTLDGIYPSYQNLIPETFSQSIVLDRRMLITALERVAVLAGQQNNIVTLACESSSNQLHISADAPDVGSASETMTVSVNGGPIQIAFNVRYLLDGVKAISDEMIEISCNASDTPAILTSQAELYSFTYLIMPVQIRD</sequence>
<dbReference type="InterPro" id="IPR022634">
    <property type="entry name" value="DNA_polIII_beta_N"/>
</dbReference>
<evidence type="ECO:0000259" key="11">
    <source>
        <dbReference type="Pfam" id="PF02768"/>
    </source>
</evidence>
<keyword evidence="6" id="KW-0235">DNA replication</keyword>
<dbReference type="PIRSF" id="PIRSF000804">
    <property type="entry name" value="DNA_pol_III_b"/>
    <property type="match status" value="1"/>
</dbReference>
<gene>
    <name evidence="12" type="primary">dnaN</name>
    <name evidence="12" type="ORF">PLO_396</name>
</gene>
<evidence type="ECO:0000256" key="4">
    <source>
        <dbReference type="ARBA" id="ARBA00022679"/>
    </source>
</evidence>
<evidence type="ECO:0000256" key="5">
    <source>
        <dbReference type="ARBA" id="ARBA00022695"/>
    </source>
</evidence>
<keyword evidence="7" id="KW-0239">DNA-directed DNA polymerase</keyword>
<evidence type="ECO:0000256" key="8">
    <source>
        <dbReference type="ARBA" id="ARBA00023125"/>
    </source>
</evidence>
<evidence type="ECO:0000256" key="3">
    <source>
        <dbReference type="ARBA" id="ARBA00022490"/>
    </source>
</evidence>
<keyword evidence="3" id="KW-0963">Cytoplasm</keyword>
<comment type="subcellular location">
    <subcellularLocation>
        <location evidence="1">Cytoplasm</location>
    </subcellularLocation>
</comment>
<feature type="domain" description="DNA polymerase III beta sliding clamp central" evidence="10">
    <location>
        <begin position="133"/>
        <end position="257"/>
    </location>
</feature>
<dbReference type="Gene3D" id="3.10.150.10">
    <property type="entry name" value="DNA Polymerase III, subunit A, domain 2"/>
    <property type="match status" value="1"/>
</dbReference>
<dbReference type="EMBL" id="MG264610">
    <property type="protein sequence ID" value="AUG32392.1"/>
    <property type="molecule type" value="Genomic_DNA"/>
</dbReference>
<dbReference type="GO" id="GO:0009360">
    <property type="term" value="C:DNA polymerase III complex"/>
    <property type="evidence" value="ECO:0007669"/>
    <property type="project" value="InterPro"/>
</dbReference>
<dbReference type="NCBIfam" id="TIGR00663">
    <property type="entry name" value="dnan"/>
    <property type="match status" value="1"/>
</dbReference>
<dbReference type="GO" id="GO:0003887">
    <property type="term" value="F:DNA-directed DNA polymerase activity"/>
    <property type="evidence" value="ECO:0007669"/>
    <property type="project" value="UniProtKB-KW"/>
</dbReference>
<keyword evidence="12" id="KW-0934">Plastid</keyword>
<keyword evidence="4" id="KW-0808">Transferase</keyword>
<dbReference type="SUPFAM" id="SSF55979">
    <property type="entry name" value="DNA clamp"/>
    <property type="match status" value="3"/>
</dbReference>
<evidence type="ECO:0000256" key="2">
    <source>
        <dbReference type="ARBA" id="ARBA00010752"/>
    </source>
</evidence>
<evidence type="ECO:0000256" key="1">
    <source>
        <dbReference type="ARBA" id="ARBA00004496"/>
    </source>
</evidence>
<organism evidence="12">
    <name type="scientific">Paulinella longichromatophora</name>
    <dbReference type="NCBI Taxonomy" id="1708747"/>
    <lineage>
        <taxon>Eukaryota</taxon>
        <taxon>Sar</taxon>
        <taxon>Rhizaria</taxon>
        <taxon>Cercozoa</taxon>
        <taxon>Imbricatea</taxon>
        <taxon>Silicofilosea</taxon>
        <taxon>Euglyphida</taxon>
        <taxon>Paulinellidae</taxon>
        <taxon>Paulinella</taxon>
    </lineage>
</organism>
<dbReference type="Gene3D" id="3.70.10.10">
    <property type="match status" value="1"/>
</dbReference>
<dbReference type="SMART" id="SM00480">
    <property type="entry name" value="POL3Bc"/>
    <property type="match status" value="1"/>
</dbReference>
<dbReference type="CDD" id="cd00140">
    <property type="entry name" value="beta_clamp"/>
    <property type="match status" value="1"/>
</dbReference>
<dbReference type="InterPro" id="IPR022635">
    <property type="entry name" value="DNA_polIII_beta_C"/>
</dbReference>
<comment type="similarity">
    <text evidence="2">Belongs to the beta sliding clamp family.</text>
</comment>
<evidence type="ECO:0000256" key="7">
    <source>
        <dbReference type="ARBA" id="ARBA00022932"/>
    </source>
</evidence>
<keyword evidence="8" id="KW-0238">DNA-binding</keyword>
<dbReference type="PANTHER" id="PTHR30478">
    <property type="entry name" value="DNA POLYMERASE III SUBUNIT BETA"/>
    <property type="match status" value="1"/>
</dbReference>
<feature type="domain" description="DNA polymerase III beta sliding clamp N-terminal" evidence="9">
    <location>
        <begin position="1"/>
        <end position="123"/>
    </location>
</feature>
<evidence type="ECO:0000259" key="10">
    <source>
        <dbReference type="Pfam" id="PF02767"/>
    </source>
</evidence>
<dbReference type="GO" id="GO:0003677">
    <property type="term" value="F:DNA binding"/>
    <property type="evidence" value="ECO:0007669"/>
    <property type="project" value="UniProtKB-KW"/>
</dbReference>
<dbReference type="GO" id="GO:0006271">
    <property type="term" value="P:DNA strand elongation involved in DNA replication"/>
    <property type="evidence" value="ECO:0007669"/>
    <property type="project" value="TreeGrafter"/>
</dbReference>
<accession>A0A2H4ZPC5</accession>
<dbReference type="Pfam" id="PF02767">
    <property type="entry name" value="DNA_pol3_beta_2"/>
    <property type="match status" value="1"/>
</dbReference>
<evidence type="ECO:0000259" key="9">
    <source>
        <dbReference type="Pfam" id="PF00712"/>
    </source>
</evidence>
<geneLocation type="plastid" evidence="12"/>
<feature type="domain" description="DNA polymerase III beta sliding clamp C-terminal" evidence="11">
    <location>
        <begin position="261"/>
        <end position="382"/>
    </location>
</feature>
<name>A0A2H4ZPC5_9EUKA</name>
<protein>
    <submittedName>
        <fullName evidence="12">DNA polymerase III subunit beta</fullName>
    </submittedName>
</protein>
<proteinExistence type="inferred from homology"/>
<dbReference type="PANTHER" id="PTHR30478:SF0">
    <property type="entry name" value="BETA SLIDING CLAMP"/>
    <property type="match status" value="1"/>
</dbReference>
<keyword evidence="5" id="KW-0548">Nucleotidyltransferase</keyword>
<dbReference type="InterPro" id="IPR001001">
    <property type="entry name" value="DNA_polIII_beta"/>
</dbReference>